<reference evidence="2 3" key="1">
    <citation type="journal article" date="2019" name="Sci. Rep.">
        <title>Nanopore sequencing improves the draft genome of the human pathogenic amoeba Naegleria fowleri.</title>
        <authorList>
            <person name="Liechti N."/>
            <person name="Schurch N."/>
            <person name="Bruggmann R."/>
            <person name="Wittwer M."/>
        </authorList>
    </citation>
    <scope>NUCLEOTIDE SEQUENCE [LARGE SCALE GENOMIC DNA]</scope>
    <source>
        <strain evidence="2 3">ATCC 30894</strain>
    </source>
</reference>
<organism evidence="2 3">
    <name type="scientific">Naegleria fowleri</name>
    <name type="common">Brain eating amoeba</name>
    <dbReference type="NCBI Taxonomy" id="5763"/>
    <lineage>
        <taxon>Eukaryota</taxon>
        <taxon>Discoba</taxon>
        <taxon>Heterolobosea</taxon>
        <taxon>Tetramitia</taxon>
        <taxon>Eutetramitia</taxon>
        <taxon>Vahlkampfiidae</taxon>
        <taxon>Naegleria</taxon>
    </lineage>
</organism>
<comment type="caution">
    <text evidence="2">The sequence shown here is derived from an EMBL/GenBank/DDBJ whole genome shotgun (WGS) entry which is preliminary data.</text>
</comment>
<name>A0A6A5BVR2_NAEFO</name>
<dbReference type="GeneID" id="68110097"/>
<proteinExistence type="predicted"/>
<feature type="compositionally biased region" description="Polar residues" evidence="1">
    <location>
        <begin position="256"/>
        <end position="266"/>
    </location>
</feature>
<evidence type="ECO:0000313" key="2">
    <source>
        <dbReference type="EMBL" id="KAF0978364.1"/>
    </source>
</evidence>
<dbReference type="RefSeq" id="XP_044563077.1">
    <property type="nucleotide sequence ID" value="XM_044706121.1"/>
</dbReference>
<dbReference type="VEuPathDB" id="AmoebaDB:NfTy_055880"/>
<protein>
    <submittedName>
        <fullName evidence="2">Uncharacterized protein</fullName>
    </submittedName>
</protein>
<evidence type="ECO:0000313" key="3">
    <source>
        <dbReference type="Proteomes" id="UP000444721"/>
    </source>
</evidence>
<dbReference type="VEuPathDB" id="AmoebaDB:FDP41_002879"/>
<feature type="compositionally biased region" description="Low complexity" evidence="1">
    <location>
        <begin position="103"/>
        <end position="116"/>
    </location>
</feature>
<feature type="region of interest" description="Disordered" evidence="1">
    <location>
        <begin position="239"/>
        <end position="266"/>
    </location>
</feature>
<feature type="compositionally biased region" description="Polar residues" evidence="1">
    <location>
        <begin position="89"/>
        <end position="102"/>
    </location>
</feature>
<feature type="compositionally biased region" description="Polar residues" evidence="1">
    <location>
        <begin position="1"/>
        <end position="63"/>
    </location>
</feature>
<sequence length="860" mass="96350">MTTSIKSQTEACTPLNQQVHSVLTPESMNKASPCQSDKSTPIDSTDHSSSSNPQGEISNQDEFTTPIKKKNQRLAHSPCKPNHGHSELHSISSNTNQSLKSNESSPLSFEISPSSSAVESEEDLEILAFTSPIVDPRTNHFGRIRGGARLEDSLLEEVEGALNYLQIPSNRNERDSVESDLSSLTTKSTCNSDVCFTPSPSKSVQEKSEKQAIPEWRIKDGKEVSSSSNCELFSAFGSTRTPDKRVKDSPSSSSSNGTGRLSCSASPNNKCKGAWFNKTNSNMITPHASSETANLQRSPLHKASEMDSELKVIELGAENGGNITRMNEYGSCDDKHINKWFHLQRHAPHALHVHCAILKQKAPCPSLVSNASLDFECMYRLMNREGIMLTSFARCKSKARARNIAATYMLIQLYPEFHGNVLQIMKYLDQQLKEKNVNLRKVIMDENDVAHQEKTFKLIDEKVIKEGFNPVSIVNTQSPQEEERTKSSEISNDVESFYSSDQSFSYGPFPMFDQTTDLLIPLEEPVKVLNEVIHLKGFNYPTCRHKEEPTTEQNTQQGDNGVTVLKSHSPSIHSIIMVLETPKGVYFSEGKSLDIKQAKSECAWKMLNYLFPYLNGSWALIVNQVERLREQKRKEKLQKREQVFGAKRKLDFSNLMSTESSSACCEDQGTDHSGMSLQEKQSLMSSNSTNASADIPSCKSCAALPISPPHHNGGYPFYFISREGIPLQTQQPFPPHMMMGGPVYYPPPPPSQFYNSYAHPVINSNLYHDPYHKYHPVGFLSQHNNPYSPQHAGPVWFPYGGFQCQQPQPQQPPFNKNPPRFGLFQPSSRKNETNKQLHPHNPENAPQRKHQGQSMSPPRQ</sequence>
<dbReference type="Proteomes" id="UP000444721">
    <property type="component" value="Unassembled WGS sequence"/>
</dbReference>
<dbReference type="AlphaFoldDB" id="A0A6A5BVR2"/>
<keyword evidence="3" id="KW-1185">Reference proteome</keyword>
<dbReference type="EMBL" id="VFQX01000030">
    <property type="protein sequence ID" value="KAF0978364.1"/>
    <property type="molecule type" value="Genomic_DNA"/>
</dbReference>
<gene>
    <name evidence="2" type="ORF">FDP41_002879</name>
</gene>
<feature type="compositionally biased region" description="Polar residues" evidence="1">
    <location>
        <begin position="671"/>
        <end position="689"/>
    </location>
</feature>
<feature type="region of interest" description="Disordered" evidence="1">
    <location>
        <begin position="1"/>
        <end position="117"/>
    </location>
</feature>
<evidence type="ECO:0000256" key="1">
    <source>
        <dbReference type="SAM" id="MobiDB-lite"/>
    </source>
</evidence>
<dbReference type="OrthoDB" id="10473030at2759"/>
<dbReference type="VEuPathDB" id="AmoebaDB:NF0114370"/>
<feature type="region of interest" description="Disordered" evidence="1">
    <location>
        <begin position="799"/>
        <end position="860"/>
    </location>
</feature>
<feature type="region of interest" description="Disordered" evidence="1">
    <location>
        <begin position="662"/>
        <end position="689"/>
    </location>
</feature>
<accession>A0A6A5BVR2</accession>